<keyword evidence="5 8" id="KW-0472">Membrane</keyword>
<evidence type="ECO:0000256" key="4">
    <source>
        <dbReference type="ARBA" id="ARBA00022989"/>
    </source>
</evidence>
<dbReference type="Proteomes" id="UP000638353">
    <property type="component" value="Unassembled WGS sequence"/>
</dbReference>
<dbReference type="InterPro" id="IPR050250">
    <property type="entry name" value="Macrolide_Exporter_MacB"/>
</dbReference>
<keyword evidence="3 8" id="KW-0812">Transmembrane</keyword>
<dbReference type="GO" id="GO:0022857">
    <property type="term" value="F:transmembrane transporter activity"/>
    <property type="evidence" value="ECO:0007669"/>
    <property type="project" value="TreeGrafter"/>
</dbReference>
<keyword evidence="2" id="KW-1003">Cell membrane</keyword>
<name>A0A919CBW6_9ACTN</name>
<evidence type="ECO:0000259" key="10">
    <source>
        <dbReference type="Pfam" id="PF12704"/>
    </source>
</evidence>
<evidence type="ECO:0000256" key="5">
    <source>
        <dbReference type="ARBA" id="ARBA00023136"/>
    </source>
</evidence>
<dbReference type="PANTHER" id="PTHR30572:SF4">
    <property type="entry name" value="ABC TRANSPORTER PERMEASE YTRF"/>
    <property type="match status" value="1"/>
</dbReference>
<evidence type="ECO:0000256" key="7">
    <source>
        <dbReference type="SAM" id="MobiDB-lite"/>
    </source>
</evidence>
<feature type="transmembrane region" description="Helical" evidence="8">
    <location>
        <begin position="269"/>
        <end position="295"/>
    </location>
</feature>
<feature type="region of interest" description="Disordered" evidence="7">
    <location>
        <begin position="59"/>
        <end position="79"/>
    </location>
</feature>
<feature type="transmembrane region" description="Helical" evidence="8">
    <location>
        <begin position="318"/>
        <end position="344"/>
    </location>
</feature>
<dbReference type="Pfam" id="PF02687">
    <property type="entry name" value="FtsX"/>
    <property type="match status" value="2"/>
</dbReference>
<evidence type="ECO:0000256" key="3">
    <source>
        <dbReference type="ARBA" id="ARBA00022692"/>
    </source>
</evidence>
<accession>A0A919CBW6</accession>
<organism evidence="11 12">
    <name type="scientific">Streptomyces finlayi</name>
    <dbReference type="NCBI Taxonomy" id="67296"/>
    <lineage>
        <taxon>Bacteria</taxon>
        <taxon>Bacillati</taxon>
        <taxon>Actinomycetota</taxon>
        <taxon>Actinomycetes</taxon>
        <taxon>Kitasatosporales</taxon>
        <taxon>Streptomycetaceae</taxon>
        <taxon>Streptomyces</taxon>
    </lineage>
</organism>
<proteinExistence type="inferred from homology"/>
<feature type="transmembrane region" description="Helical" evidence="8">
    <location>
        <begin position="821"/>
        <end position="844"/>
    </location>
</feature>
<reference evidence="11" key="1">
    <citation type="journal article" date="2014" name="Int. J. Syst. Evol. Microbiol.">
        <title>Complete genome sequence of Corynebacterium casei LMG S-19264T (=DSM 44701T), isolated from a smear-ripened cheese.</title>
        <authorList>
            <consortium name="US DOE Joint Genome Institute (JGI-PGF)"/>
            <person name="Walter F."/>
            <person name="Albersmeier A."/>
            <person name="Kalinowski J."/>
            <person name="Ruckert C."/>
        </authorList>
    </citation>
    <scope>NUCLEOTIDE SEQUENCE</scope>
    <source>
        <strain evidence="11">JCM 4637</strain>
    </source>
</reference>
<feature type="transmembrane region" description="Helical" evidence="8">
    <location>
        <begin position="781"/>
        <end position="801"/>
    </location>
</feature>
<evidence type="ECO:0000313" key="12">
    <source>
        <dbReference type="Proteomes" id="UP000638353"/>
    </source>
</evidence>
<dbReference type="Pfam" id="PF12704">
    <property type="entry name" value="MacB_PCD"/>
    <property type="match status" value="2"/>
</dbReference>
<feature type="transmembrane region" description="Helical" evidence="8">
    <location>
        <begin position="414"/>
        <end position="432"/>
    </location>
</feature>
<dbReference type="EMBL" id="BMVC01000010">
    <property type="protein sequence ID" value="GHD02170.1"/>
    <property type="molecule type" value="Genomic_DNA"/>
</dbReference>
<evidence type="ECO:0000256" key="1">
    <source>
        <dbReference type="ARBA" id="ARBA00004651"/>
    </source>
</evidence>
<feature type="domain" description="ABC3 transporter permease C-terminal" evidence="9">
    <location>
        <begin position="735"/>
        <end position="851"/>
    </location>
</feature>
<feature type="transmembrane region" description="Helical" evidence="8">
    <location>
        <begin position="452"/>
        <end position="478"/>
    </location>
</feature>
<feature type="transmembrane region" description="Helical" evidence="8">
    <location>
        <begin position="731"/>
        <end position="756"/>
    </location>
</feature>
<evidence type="ECO:0000256" key="2">
    <source>
        <dbReference type="ARBA" id="ARBA00022475"/>
    </source>
</evidence>
<gene>
    <name evidence="11" type="ORF">GCM10010334_48370</name>
</gene>
<evidence type="ECO:0000313" key="11">
    <source>
        <dbReference type="EMBL" id="GHD02170.1"/>
    </source>
</evidence>
<dbReference type="RefSeq" id="WP_189825090.1">
    <property type="nucleotide sequence ID" value="NZ_BMVC01000010.1"/>
</dbReference>
<dbReference type="InterPro" id="IPR025857">
    <property type="entry name" value="MacB_PCD"/>
</dbReference>
<sequence length="858" mass="89055">MTVWKSSLRNFFAHKGRMVLSAVAVLLSVGFVCGTLVFTDTMNTTFDKLFATTSADVTVTPKKEKDDQSARNSGRPLTIPAAAVGTLKQADGVKDAEGTVSSESVTVVNADNKNMGTENGAPTFAGNWSSSSARSLDITSGHAPRGPTEVMVDADTADKHGLKLGDELRTIAVTGDHSARISGIATFRTTNPGATLVFLDTATAQRQLLGGIGLFTGINVTAGEGISETQLKDRVSAALGAGTYTYQTKTEEAAANKSDLASFLDVMKYAMLGFAGIALLVGIFLIINTFSMLVAQRTREIGLMRALGSSRKQVNRSVLLEALLLGVVGSVLGVAAGVGLAVGLMKFMGAIGMNLATADLTFRWPTPVIGVVLGVVVTVVAAYLPARRAGKVSPMAALRDVGVPADGKSGRVRAVLGAVLTLAGAAGLYAAAQATQAGQGALLLGVGVVCSLVGFVVFGPLLVAFVVKGLSAVVLRVFGPVGRMAERNALRNPRRTGATGSALMIGLALVACLSVGASSMVASATDELDRSVGADFTVRANNGQPVLPQARAAVEKVDGLAHVTHYKGVDAKVTAPDGTSGRRMLSATDPSYMQDLKRETVSGKLADAYEPGAMSVGEEYAKQHRVKVGDTVGVVFPGGKSAKLRVAAVTSDDVNVDKGAMYLSIATAVQHIPAASMPQDVMLFAKAADGQADTAYAAMKKAVEPYPQYKVLNSTDYKKDLKAQIDQLLNIVYGLLGLAIVVAVLGVVNTLALSVVERTREIGLMRAIGLSRRQMRRMIRLESVVIALFGAVLGLGLGLAWGTAAQKLMALDGITILEIPWGTIGVVFVASAVVGLLAALVPAFRAGRLNILNAIATD</sequence>
<dbReference type="AlphaFoldDB" id="A0A919CBW6"/>
<comment type="caution">
    <text evidence="11">The sequence shown here is derived from an EMBL/GenBank/DDBJ whole genome shotgun (WGS) entry which is preliminary data.</text>
</comment>
<comment type="similarity">
    <text evidence="6">Belongs to the ABC-4 integral membrane protein family.</text>
</comment>
<evidence type="ECO:0000256" key="8">
    <source>
        <dbReference type="SAM" id="Phobius"/>
    </source>
</evidence>
<evidence type="ECO:0000256" key="6">
    <source>
        <dbReference type="ARBA" id="ARBA00038076"/>
    </source>
</evidence>
<feature type="transmembrane region" description="Helical" evidence="8">
    <location>
        <begin position="499"/>
        <end position="522"/>
    </location>
</feature>
<dbReference type="InterPro" id="IPR003838">
    <property type="entry name" value="ABC3_permease_C"/>
</dbReference>
<evidence type="ECO:0000259" key="9">
    <source>
        <dbReference type="Pfam" id="PF02687"/>
    </source>
</evidence>
<feature type="domain" description="MacB-like periplasmic core" evidence="10">
    <location>
        <begin position="499"/>
        <end position="698"/>
    </location>
</feature>
<reference evidence="11" key="2">
    <citation type="submission" date="2020-09" db="EMBL/GenBank/DDBJ databases">
        <authorList>
            <person name="Sun Q."/>
            <person name="Ohkuma M."/>
        </authorList>
    </citation>
    <scope>NUCLEOTIDE SEQUENCE</scope>
    <source>
        <strain evidence="11">JCM 4637</strain>
    </source>
</reference>
<dbReference type="GO" id="GO:0005886">
    <property type="term" value="C:plasma membrane"/>
    <property type="evidence" value="ECO:0007669"/>
    <property type="project" value="UniProtKB-SubCell"/>
</dbReference>
<comment type="subcellular location">
    <subcellularLocation>
        <location evidence="1">Cell membrane</location>
        <topology evidence="1">Multi-pass membrane protein</topology>
    </subcellularLocation>
</comment>
<keyword evidence="4 8" id="KW-1133">Transmembrane helix</keyword>
<protein>
    <submittedName>
        <fullName evidence="11">Membrane protein</fullName>
    </submittedName>
</protein>
<feature type="domain" description="ABC3 transporter permease C-terminal" evidence="9">
    <location>
        <begin position="274"/>
        <end position="394"/>
    </location>
</feature>
<feature type="transmembrane region" description="Helical" evidence="8">
    <location>
        <begin position="364"/>
        <end position="386"/>
    </location>
</feature>
<feature type="domain" description="MacB-like periplasmic core" evidence="10">
    <location>
        <begin position="19"/>
        <end position="237"/>
    </location>
</feature>
<dbReference type="PANTHER" id="PTHR30572">
    <property type="entry name" value="MEMBRANE COMPONENT OF TRANSPORTER-RELATED"/>
    <property type="match status" value="1"/>
</dbReference>